<keyword evidence="3" id="KW-0547">Nucleotide-binding</keyword>
<keyword evidence="4" id="KW-0067">ATP-binding</keyword>
<dbReference type="Gene3D" id="2.40.50.140">
    <property type="entry name" value="Nucleic acid-binding proteins"/>
    <property type="match status" value="1"/>
</dbReference>
<dbReference type="AlphaFoldDB" id="A0AAV8Z3K6"/>
<sequence>MICLLVRHHTPLSFFAHNDLVDAVQPGDRVTVTGIYRAQPIQVNPRMRNIRSVYKTHIDVLHFRKIDQKRLYEEEDGKDHRFPPERIELLNILAQKPDIYDRLARAIAPSIYENEDVKKGILLQLFGGTKKTFVTFGRSNFRAEINILLCGDPGTSKSQLLQYVYNLVPRSQYTSGKGSSAVGLTAYITKRYRN</sequence>
<dbReference type="InterPro" id="IPR027417">
    <property type="entry name" value="P-loop_NTPase"/>
</dbReference>
<dbReference type="Pfam" id="PF00493">
    <property type="entry name" value="MCM"/>
    <property type="match status" value="1"/>
</dbReference>
<evidence type="ECO:0000259" key="5">
    <source>
        <dbReference type="PROSITE" id="PS50051"/>
    </source>
</evidence>
<name>A0AAV8Z3K6_9CUCU</name>
<evidence type="ECO:0000313" key="6">
    <source>
        <dbReference type="EMBL" id="KAJ8958687.1"/>
    </source>
</evidence>
<dbReference type="InterPro" id="IPR031327">
    <property type="entry name" value="MCM"/>
</dbReference>
<dbReference type="GO" id="GO:0000727">
    <property type="term" value="P:double-strand break repair via break-induced replication"/>
    <property type="evidence" value="ECO:0007669"/>
    <property type="project" value="TreeGrafter"/>
</dbReference>
<comment type="similarity">
    <text evidence="1">Belongs to the MCM family.</text>
</comment>
<accession>A0AAV8Z3K6</accession>
<comment type="caution">
    <text evidence="6">The sequence shown here is derived from an EMBL/GenBank/DDBJ whole genome shotgun (WGS) entry which is preliminary data.</text>
</comment>
<evidence type="ECO:0000256" key="2">
    <source>
        <dbReference type="ARBA" id="ARBA00022705"/>
    </source>
</evidence>
<dbReference type="PROSITE" id="PS50051">
    <property type="entry name" value="MCM_2"/>
    <property type="match status" value="1"/>
</dbReference>
<dbReference type="PANTHER" id="PTHR11630">
    <property type="entry name" value="DNA REPLICATION LICENSING FACTOR MCM FAMILY MEMBER"/>
    <property type="match status" value="1"/>
</dbReference>
<dbReference type="InterPro" id="IPR001208">
    <property type="entry name" value="MCM_dom"/>
</dbReference>
<keyword evidence="2" id="KW-0235">DNA replication</keyword>
<dbReference type="PANTHER" id="PTHR11630:SF66">
    <property type="entry name" value="DNA REPLICATION LICENSING FACTOR MCM4"/>
    <property type="match status" value="1"/>
</dbReference>
<feature type="domain" description="MCM C-terminal AAA(+) ATPase" evidence="5">
    <location>
        <begin position="99"/>
        <end position="194"/>
    </location>
</feature>
<evidence type="ECO:0000256" key="4">
    <source>
        <dbReference type="ARBA" id="ARBA00022840"/>
    </source>
</evidence>
<dbReference type="GO" id="GO:0005524">
    <property type="term" value="F:ATP binding"/>
    <property type="evidence" value="ECO:0007669"/>
    <property type="project" value="UniProtKB-KW"/>
</dbReference>
<dbReference type="SUPFAM" id="SSF50249">
    <property type="entry name" value="Nucleic acid-binding proteins"/>
    <property type="match status" value="1"/>
</dbReference>
<dbReference type="SUPFAM" id="SSF52540">
    <property type="entry name" value="P-loop containing nucleoside triphosphate hydrolases"/>
    <property type="match status" value="1"/>
</dbReference>
<dbReference type="GO" id="GO:0006271">
    <property type="term" value="P:DNA strand elongation involved in DNA replication"/>
    <property type="evidence" value="ECO:0007669"/>
    <property type="project" value="TreeGrafter"/>
</dbReference>
<dbReference type="EMBL" id="JAPWTK010000016">
    <property type="protein sequence ID" value="KAJ8958687.1"/>
    <property type="molecule type" value="Genomic_DNA"/>
</dbReference>
<protein>
    <recommendedName>
        <fullName evidence="5">MCM C-terminal AAA(+) ATPase domain-containing protein</fullName>
    </recommendedName>
</protein>
<gene>
    <name evidence="6" type="ORF">NQ318_016414</name>
</gene>
<organism evidence="6 7">
    <name type="scientific">Aromia moschata</name>
    <dbReference type="NCBI Taxonomy" id="1265417"/>
    <lineage>
        <taxon>Eukaryota</taxon>
        <taxon>Metazoa</taxon>
        <taxon>Ecdysozoa</taxon>
        <taxon>Arthropoda</taxon>
        <taxon>Hexapoda</taxon>
        <taxon>Insecta</taxon>
        <taxon>Pterygota</taxon>
        <taxon>Neoptera</taxon>
        <taxon>Endopterygota</taxon>
        <taxon>Coleoptera</taxon>
        <taxon>Polyphaga</taxon>
        <taxon>Cucujiformia</taxon>
        <taxon>Chrysomeloidea</taxon>
        <taxon>Cerambycidae</taxon>
        <taxon>Cerambycinae</taxon>
        <taxon>Callichromatini</taxon>
        <taxon>Aromia</taxon>
    </lineage>
</organism>
<evidence type="ECO:0000256" key="1">
    <source>
        <dbReference type="ARBA" id="ARBA00008010"/>
    </source>
</evidence>
<evidence type="ECO:0000313" key="7">
    <source>
        <dbReference type="Proteomes" id="UP001162162"/>
    </source>
</evidence>
<dbReference type="GO" id="GO:0042555">
    <property type="term" value="C:MCM complex"/>
    <property type="evidence" value="ECO:0007669"/>
    <property type="project" value="TreeGrafter"/>
</dbReference>
<dbReference type="SMART" id="SM00350">
    <property type="entry name" value="MCM"/>
    <property type="match status" value="1"/>
</dbReference>
<dbReference type="GO" id="GO:1902975">
    <property type="term" value="P:mitotic DNA replication initiation"/>
    <property type="evidence" value="ECO:0007669"/>
    <property type="project" value="TreeGrafter"/>
</dbReference>
<dbReference type="InterPro" id="IPR012340">
    <property type="entry name" value="NA-bd_OB-fold"/>
</dbReference>
<dbReference type="Proteomes" id="UP001162162">
    <property type="component" value="Unassembled WGS sequence"/>
</dbReference>
<dbReference type="Gene3D" id="3.40.50.300">
    <property type="entry name" value="P-loop containing nucleotide triphosphate hydrolases"/>
    <property type="match status" value="1"/>
</dbReference>
<reference evidence="6" key="1">
    <citation type="journal article" date="2023" name="Insect Mol. Biol.">
        <title>Genome sequencing provides insights into the evolution of gene families encoding plant cell wall-degrading enzymes in longhorned beetles.</title>
        <authorList>
            <person name="Shin N.R."/>
            <person name="Okamura Y."/>
            <person name="Kirsch R."/>
            <person name="Pauchet Y."/>
        </authorList>
    </citation>
    <scope>NUCLEOTIDE SEQUENCE</scope>
    <source>
        <strain evidence="6">AMC_N1</strain>
    </source>
</reference>
<dbReference type="GO" id="GO:0005634">
    <property type="term" value="C:nucleus"/>
    <property type="evidence" value="ECO:0007669"/>
    <property type="project" value="TreeGrafter"/>
</dbReference>
<proteinExistence type="inferred from homology"/>
<dbReference type="GO" id="GO:0003697">
    <property type="term" value="F:single-stranded DNA binding"/>
    <property type="evidence" value="ECO:0007669"/>
    <property type="project" value="TreeGrafter"/>
</dbReference>
<keyword evidence="7" id="KW-1185">Reference proteome</keyword>
<evidence type="ECO:0000256" key="3">
    <source>
        <dbReference type="ARBA" id="ARBA00022741"/>
    </source>
</evidence>
<dbReference type="GO" id="GO:0017116">
    <property type="term" value="F:single-stranded DNA helicase activity"/>
    <property type="evidence" value="ECO:0007669"/>
    <property type="project" value="TreeGrafter"/>
</dbReference>